<feature type="region of interest" description="Disordered" evidence="1">
    <location>
        <begin position="334"/>
        <end position="358"/>
    </location>
</feature>
<dbReference type="InterPro" id="IPR012677">
    <property type="entry name" value="Nucleotide-bd_a/b_plait_sf"/>
</dbReference>
<dbReference type="InterPro" id="IPR035979">
    <property type="entry name" value="RBD_domain_sf"/>
</dbReference>
<sequence length="914" mass="99779">MDKIKILITGPVNGSIQDLHQKLSALQKSKAGPFEMCFCVGPFFGSPDKEQETKSLLEEKSIVMPLPVYFCDVGVLPKAIKLPSFEICSVDDDAEISIENADEDNQTEQSDSLSKGIIQVAENLYHLHGISTSQDSQSADICNIPSTSDRKNYLTVAFIPPNSRLGTIDTAKLESKTNHPSYVGCDLLLTSDWGQGMASITSSCLTNAERTKLGLKLASDTDGTNTGNEIGSYDIAEIASQCRPRYHIAPSLSQPDPSKDGAATSFFIQSLPYINPPSAMASGVMKNYHTSRFLGLCPVVDAATQKENGKAKKFIHALGVQPLWSMDRETATTVPENTAVAPSPYTDETYDKDNFQSNGKVNTVNMNIGLSEAQTRRILNEDSGSQDYRWNIRNKKRSLEESQNDAALDPSNCSLFLHGLHNDVTGGVTLSRDNLLKAFEGRGCVQVRFPSKTGAPSYCFLDFASHDQAKTCLELSGGQEMVMGIPLTLKWSSGGRRMGGNVPPPPPAGHVGVYNGSQSMKRARLTENEAADSSSLFVHLATIEDDGNNTFDFIAKLAQDKLEDAINADGGEERVTAETEPALKVSCRQLKGKQNCGFLDFASHAAASMALATLTGSTDGGTLQYEGENKDITDMLDKLGEVQLWWAKNKETTDEDGDSNGLQLRSRHFPPDARTDCWFCLASPTCEKHLIVSISDHCYITMPKGPVNEHHALIVPVNHSAKEDGNMRSIIGAFVDPTAGAVSDLELSKNKLRKFANEELDCDLFVFERAIPTRGGYHAHVNCIPIKKGLGKEIMKTMLSQAATTNGGSGFELRELQNPDISVSSILHNAEDELTGYFYVEVPFGNDGEIKRYLYTALDQGNDARKHVPLQFGREVLAAVLGDDTLAHWKGCVKDAETETKLTETFRQAFSKYE</sequence>
<feature type="domain" description="Cwf19-like protein C-terminal" evidence="2">
    <location>
        <begin position="833"/>
        <end position="914"/>
    </location>
</feature>
<dbReference type="GO" id="GO:0071014">
    <property type="term" value="C:post-mRNA release spliceosomal complex"/>
    <property type="evidence" value="ECO:0007669"/>
    <property type="project" value="TreeGrafter"/>
</dbReference>
<evidence type="ECO:0000259" key="2">
    <source>
        <dbReference type="Pfam" id="PF04676"/>
    </source>
</evidence>
<reference evidence="4 5" key="1">
    <citation type="journal article" date="2021" name="Sci. Rep.">
        <title>The genome of the diatom Chaetoceros tenuissimus carries an ancient integrated fragment of an extant virus.</title>
        <authorList>
            <person name="Hongo Y."/>
            <person name="Kimura K."/>
            <person name="Takaki Y."/>
            <person name="Yoshida Y."/>
            <person name="Baba S."/>
            <person name="Kobayashi G."/>
            <person name="Nagasaki K."/>
            <person name="Hano T."/>
            <person name="Tomaru Y."/>
        </authorList>
    </citation>
    <scope>NUCLEOTIDE SEQUENCE [LARGE SCALE GENOMIC DNA]</scope>
    <source>
        <strain evidence="4 5">NIES-3715</strain>
    </source>
</reference>
<dbReference type="SUPFAM" id="SSF54197">
    <property type="entry name" value="HIT-like"/>
    <property type="match status" value="1"/>
</dbReference>
<dbReference type="Proteomes" id="UP001054902">
    <property type="component" value="Unassembled WGS sequence"/>
</dbReference>
<dbReference type="Gene3D" id="3.30.70.330">
    <property type="match status" value="1"/>
</dbReference>
<dbReference type="InterPro" id="IPR040194">
    <property type="entry name" value="Cwf19-like"/>
</dbReference>
<evidence type="ECO:0000256" key="1">
    <source>
        <dbReference type="SAM" id="MobiDB-lite"/>
    </source>
</evidence>
<evidence type="ECO:0000313" key="5">
    <source>
        <dbReference type="Proteomes" id="UP001054902"/>
    </source>
</evidence>
<comment type="caution">
    <text evidence="4">The sequence shown here is derived from an EMBL/GenBank/DDBJ whole genome shotgun (WGS) entry which is preliminary data.</text>
</comment>
<dbReference type="Pfam" id="PF04676">
    <property type="entry name" value="CwfJ_C_2"/>
    <property type="match status" value="1"/>
</dbReference>
<dbReference type="SUPFAM" id="SSF54928">
    <property type="entry name" value="RNA-binding domain, RBD"/>
    <property type="match status" value="1"/>
</dbReference>
<dbReference type="GO" id="GO:0003676">
    <property type="term" value="F:nucleic acid binding"/>
    <property type="evidence" value="ECO:0007669"/>
    <property type="project" value="InterPro"/>
</dbReference>
<dbReference type="InterPro" id="IPR006768">
    <property type="entry name" value="Cwf19-like_C_dom-1"/>
</dbReference>
<protein>
    <recommendedName>
        <fullName evidence="6">RRM domain-containing protein</fullName>
    </recommendedName>
</protein>
<dbReference type="CDD" id="cd00590">
    <property type="entry name" value="RRM_SF"/>
    <property type="match status" value="1"/>
</dbReference>
<dbReference type="AlphaFoldDB" id="A0AAD3CXL1"/>
<feature type="domain" description="Cwf19-like C-terminal" evidence="3">
    <location>
        <begin position="675"/>
        <end position="794"/>
    </location>
</feature>
<dbReference type="GO" id="GO:0061632">
    <property type="term" value="F:RNA lariat debranching enzyme activator activity"/>
    <property type="evidence" value="ECO:0007669"/>
    <property type="project" value="TreeGrafter"/>
</dbReference>
<dbReference type="InterPro" id="IPR006767">
    <property type="entry name" value="Cwf19-like_C_dom-2"/>
</dbReference>
<dbReference type="PANTHER" id="PTHR12072">
    <property type="entry name" value="CWF19, CELL CYCLE CONTROL PROTEIN"/>
    <property type="match status" value="1"/>
</dbReference>
<dbReference type="PANTHER" id="PTHR12072:SF4">
    <property type="entry name" value="CWF19-LIKE PROTEIN 1"/>
    <property type="match status" value="1"/>
</dbReference>
<dbReference type="GO" id="GO:0000398">
    <property type="term" value="P:mRNA splicing, via spliceosome"/>
    <property type="evidence" value="ECO:0007669"/>
    <property type="project" value="TreeGrafter"/>
</dbReference>
<evidence type="ECO:0000259" key="3">
    <source>
        <dbReference type="Pfam" id="PF04677"/>
    </source>
</evidence>
<name>A0AAD3CXL1_9STRA</name>
<dbReference type="InterPro" id="IPR036265">
    <property type="entry name" value="HIT-like_sf"/>
</dbReference>
<gene>
    <name evidence="4" type="ORF">CTEN210_10499</name>
</gene>
<dbReference type="Gene3D" id="3.30.428.10">
    <property type="entry name" value="HIT-like"/>
    <property type="match status" value="1"/>
</dbReference>
<proteinExistence type="predicted"/>
<evidence type="ECO:0008006" key="6">
    <source>
        <dbReference type="Google" id="ProtNLM"/>
    </source>
</evidence>
<accession>A0AAD3CXL1</accession>
<dbReference type="Pfam" id="PF04677">
    <property type="entry name" value="CwfJ_C_1"/>
    <property type="match status" value="1"/>
</dbReference>
<keyword evidence="5" id="KW-1185">Reference proteome</keyword>
<evidence type="ECO:0000313" key="4">
    <source>
        <dbReference type="EMBL" id="GFH54023.1"/>
    </source>
</evidence>
<organism evidence="4 5">
    <name type="scientific">Chaetoceros tenuissimus</name>
    <dbReference type="NCBI Taxonomy" id="426638"/>
    <lineage>
        <taxon>Eukaryota</taxon>
        <taxon>Sar</taxon>
        <taxon>Stramenopiles</taxon>
        <taxon>Ochrophyta</taxon>
        <taxon>Bacillariophyta</taxon>
        <taxon>Coscinodiscophyceae</taxon>
        <taxon>Chaetocerotophycidae</taxon>
        <taxon>Chaetocerotales</taxon>
        <taxon>Chaetocerotaceae</taxon>
        <taxon>Chaetoceros</taxon>
    </lineage>
</organism>
<dbReference type="EMBL" id="BLLK01000047">
    <property type="protein sequence ID" value="GFH54023.1"/>
    <property type="molecule type" value="Genomic_DNA"/>
</dbReference>